<evidence type="ECO:0000256" key="7">
    <source>
        <dbReference type="ARBA" id="ARBA00023136"/>
    </source>
</evidence>
<evidence type="ECO:0000256" key="6">
    <source>
        <dbReference type="ARBA" id="ARBA00022989"/>
    </source>
</evidence>
<dbReference type="PANTHER" id="PTHR30576:SF4">
    <property type="entry name" value="UNDECAPRENYL-PHOSPHATE GALACTOSE PHOSPHOTRANSFERASE"/>
    <property type="match status" value="1"/>
</dbReference>
<dbReference type="InterPro" id="IPR003362">
    <property type="entry name" value="Bact_transf"/>
</dbReference>
<evidence type="ECO:0000256" key="9">
    <source>
        <dbReference type="SAM" id="Phobius"/>
    </source>
</evidence>
<evidence type="ECO:0000256" key="4">
    <source>
        <dbReference type="ARBA" id="ARBA00022679"/>
    </source>
</evidence>
<name>A0A9X1FZX1_9RHOB</name>
<keyword evidence="7 9" id="KW-0472">Membrane</keyword>
<keyword evidence="12" id="KW-1185">Reference proteome</keyword>
<evidence type="ECO:0000256" key="2">
    <source>
        <dbReference type="ARBA" id="ARBA00006464"/>
    </source>
</evidence>
<proteinExistence type="inferred from homology"/>
<dbReference type="PANTHER" id="PTHR30576">
    <property type="entry name" value="COLANIC BIOSYNTHESIS UDP-GLUCOSE LIPID CARRIER TRANSFERASE"/>
    <property type="match status" value="1"/>
</dbReference>
<dbReference type="Pfam" id="PF02397">
    <property type="entry name" value="Bac_transf"/>
    <property type="match status" value="1"/>
</dbReference>
<evidence type="ECO:0000313" key="11">
    <source>
        <dbReference type="EMBL" id="MBW4710766.1"/>
    </source>
</evidence>
<comment type="caution">
    <text evidence="11">The sequence shown here is derived from an EMBL/GenBank/DDBJ whole genome shotgun (WGS) entry which is preliminary data.</text>
</comment>
<dbReference type="EMBL" id="JAHXDN010000011">
    <property type="protein sequence ID" value="MBW4710766.1"/>
    <property type="molecule type" value="Genomic_DNA"/>
</dbReference>
<gene>
    <name evidence="11" type="ORF">KX928_23495</name>
</gene>
<evidence type="ECO:0000256" key="5">
    <source>
        <dbReference type="ARBA" id="ARBA00022692"/>
    </source>
</evidence>
<evidence type="ECO:0000259" key="10">
    <source>
        <dbReference type="Pfam" id="PF02397"/>
    </source>
</evidence>
<organism evidence="11 12">
    <name type="scientific">Roseobacter insulae</name>
    <dbReference type="NCBI Taxonomy" id="2859783"/>
    <lineage>
        <taxon>Bacteria</taxon>
        <taxon>Pseudomonadati</taxon>
        <taxon>Pseudomonadota</taxon>
        <taxon>Alphaproteobacteria</taxon>
        <taxon>Rhodobacterales</taxon>
        <taxon>Roseobacteraceae</taxon>
        <taxon>Roseobacter</taxon>
    </lineage>
</organism>
<evidence type="ECO:0000256" key="3">
    <source>
        <dbReference type="ARBA" id="ARBA00022475"/>
    </source>
</evidence>
<accession>A0A9X1FZX1</accession>
<keyword evidence="5 9" id="KW-0812">Transmembrane</keyword>
<evidence type="ECO:0000256" key="1">
    <source>
        <dbReference type="ARBA" id="ARBA00004236"/>
    </source>
</evidence>
<evidence type="ECO:0000313" key="12">
    <source>
        <dbReference type="Proteomes" id="UP001138661"/>
    </source>
</evidence>
<keyword evidence="6 9" id="KW-1133">Transmembrane helix</keyword>
<dbReference type="GO" id="GO:0016780">
    <property type="term" value="F:phosphotransferase activity, for other substituted phosphate groups"/>
    <property type="evidence" value="ECO:0007669"/>
    <property type="project" value="TreeGrafter"/>
</dbReference>
<feature type="transmembrane region" description="Helical" evidence="9">
    <location>
        <begin position="33"/>
        <end position="56"/>
    </location>
</feature>
<dbReference type="Proteomes" id="UP001138661">
    <property type="component" value="Unassembled WGS sequence"/>
</dbReference>
<feature type="domain" description="Bacterial sugar transferase" evidence="10">
    <location>
        <begin position="28"/>
        <end position="216"/>
    </location>
</feature>
<dbReference type="GO" id="GO:0000271">
    <property type="term" value="P:polysaccharide biosynthetic process"/>
    <property type="evidence" value="ECO:0007669"/>
    <property type="project" value="UniProtKB-KW"/>
</dbReference>
<protein>
    <submittedName>
        <fullName evidence="11">Sugar transferase</fullName>
    </submittedName>
</protein>
<evidence type="ECO:0000256" key="8">
    <source>
        <dbReference type="ARBA" id="ARBA00023169"/>
    </source>
</evidence>
<dbReference type="AlphaFoldDB" id="A0A9X1FZX1"/>
<comment type="subcellular location">
    <subcellularLocation>
        <location evidence="1">Cell membrane</location>
    </subcellularLocation>
</comment>
<dbReference type="GO" id="GO:0005886">
    <property type="term" value="C:plasma membrane"/>
    <property type="evidence" value="ECO:0007669"/>
    <property type="project" value="UniProtKB-SubCell"/>
</dbReference>
<keyword evidence="4 11" id="KW-0808">Transferase</keyword>
<keyword evidence="8" id="KW-0270">Exopolysaccharide synthesis</keyword>
<reference evidence="11" key="1">
    <citation type="submission" date="2021-07" db="EMBL/GenBank/DDBJ databases">
        <title>Roseobacter insulae sp. nov., isolated from a tidal flat.</title>
        <authorList>
            <person name="Park S."/>
            <person name="Yoon J.-H."/>
        </authorList>
    </citation>
    <scope>NUCLEOTIDE SEQUENCE</scope>
    <source>
        <strain evidence="11">YSTF-M11</strain>
    </source>
</reference>
<keyword evidence="3" id="KW-1003">Cell membrane</keyword>
<comment type="similarity">
    <text evidence="2">Belongs to the bacterial sugar transferase family.</text>
</comment>
<sequence>MKAGAQAATFGQVVPSPLEQPFYDKGVKRFIDVALVLMSAVIVVPLIAVMALLVALDGHAPFYTQKRIGRNGRVFRIVKMRTMVHNADALLKEHLSKNPELQAEWDATQKLKHDIRITRIGRFLRKTSMDELPQLINVLTGSMSLVGPRPMMVSQQTLYPGQSYYRMRPGVTGFWQVSDRNNCSFRDRAKFDAKYEQAMSFSTDARVLAQTVSVVLRGTGY</sequence>